<evidence type="ECO:0000256" key="3">
    <source>
        <dbReference type="ARBA" id="ARBA00022475"/>
    </source>
</evidence>
<feature type="transmembrane region" description="Helical" evidence="7">
    <location>
        <begin position="108"/>
        <end position="128"/>
    </location>
</feature>
<gene>
    <name evidence="9" type="ORF">TM5383_02545</name>
</gene>
<feature type="transmembrane region" description="Helical" evidence="7">
    <location>
        <begin position="218"/>
        <end position="240"/>
    </location>
</feature>
<feature type="transmembrane region" description="Helical" evidence="7">
    <location>
        <begin position="68"/>
        <end position="87"/>
    </location>
</feature>
<evidence type="ECO:0000256" key="4">
    <source>
        <dbReference type="ARBA" id="ARBA00022692"/>
    </source>
</evidence>
<reference evidence="9 10" key="1">
    <citation type="submission" date="2015-09" db="EMBL/GenBank/DDBJ databases">
        <authorList>
            <consortium name="Swine Surveillance"/>
        </authorList>
    </citation>
    <scope>NUCLEOTIDE SEQUENCE [LARGE SCALE GENOMIC DNA]</scope>
    <source>
        <strain evidence="9 10">CECT 8383</strain>
    </source>
</reference>
<accession>A0A0P1GRE1</accession>
<evidence type="ECO:0000256" key="2">
    <source>
        <dbReference type="ARBA" id="ARBA00007400"/>
    </source>
</evidence>
<dbReference type="Pfam" id="PF01757">
    <property type="entry name" value="Acyl_transf_3"/>
    <property type="match status" value="1"/>
</dbReference>
<feature type="transmembrane region" description="Helical" evidence="7">
    <location>
        <begin position="157"/>
        <end position="175"/>
    </location>
</feature>
<feature type="transmembrane region" description="Helical" evidence="7">
    <location>
        <begin position="347"/>
        <end position="368"/>
    </location>
</feature>
<comment type="similarity">
    <text evidence="2">Belongs to the acyltransferase 3 family.</text>
</comment>
<evidence type="ECO:0000256" key="5">
    <source>
        <dbReference type="ARBA" id="ARBA00022989"/>
    </source>
</evidence>
<keyword evidence="10" id="KW-1185">Reference proteome</keyword>
<dbReference type="PANTHER" id="PTHR40074:SF2">
    <property type="entry name" value="O-ACETYLTRANSFERASE WECH"/>
    <property type="match status" value="1"/>
</dbReference>
<dbReference type="InterPro" id="IPR002656">
    <property type="entry name" value="Acyl_transf_3_dom"/>
</dbReference>
<feature type="domain" description="Acyltransferase 3" evidence="8">
    <location>
        <begin position="25"/>
        <end position="364"/>
    </location>
</feature>
<evidence type="ECO:0000256" key="1">
    <source>
        <dbReference type="ARBA" id="ARBA00004651"/>
    </source>
</evidence>
<organism evidence="9 10">
    <name type="scientific">Thalassovita mediterranea</name>
    <dbReference type="NCBI Taxonomy" id="340021"/>
    <lineage>
        <taxon>Bacteria</taxon>
        <taxon>Pseudomonadati</taxon>
        <taxon>Pseudomonadota</taxon>
        <taxon>Alphaproteobacteria</taxon>
        <taxon>Rhodobacterales</taxon>
        <taxon>Roseobacteraceae</taxon>
        <taxon>Thalassovita</taxon>
    </lineage>
</organism>
<keyword evidence="9" id="KW-0012">Acyltransferase</keyword>
<dbReference type="GO" id="GO:0005886">
    <property type="term" value="C:plasma membrane"/>
    <property type="evidence" value="ECO:0007669"/>
    <property type="project" value="UniProtKB-SubCell"/>
</dbReference>
<keyword evidence="4 7" id="KW-0812">Transmembrane</keyword>
<feature type="transmembrane region" description="Helical" evidence="7">
    <location>
        <begin position="182"/>
        <end position="198"/>
    </location>
</feature>
<keyword evidence="9" id="KW-0808">Transferase</keyword>
<sequence length="396" mass="44932">MPQTMKTDPAHRFPPPSGQGAQRLVWLDSLRLTAGISMVGLHASADMHGLPFAEATAEERFWPMMLRALFYCARTELFIMISIFLLMMSLEKRPRNYQRTMVEQGRRLLIPFLFWTVFYSLFSLIKAWHLGYLATALDQLSTPAEWLERLVLGSAKYHMHFIPTLFGILLFYPVFRCAVKRPWLLSAAIVGLTFKWTMERWAYPAFWGTAELPYIIRAIKIVGYLGYGLAAAALAGMWMRHAQQFIATVQRPVFTILLLSAMALISVKIHTILGVIATGQWVFDDRAGYWADFLMPIVLLALCMTLASRKWPQCLSRWAPYSLGIYLCHPIFMDLAEMLLVPEMTPLAQVIAKLTITIPLTLGLVRFLDKNRALGWTVGLGPLPSLAIPKHALRQG</sequence>
<dbReference type="PANTHER" id="PTHR40074">
    <property type="entry name" value="O-ACETYLTRANSFERASE WECH"/>
    <property type="match status" value="1"/>
</dbReference>
<evidence type="ECO:0000256" key="7">
    <source>
        <dbReference type="SAM" id="Phobius"/>
    </source>
</evidence>
<dbReference type="GO" id="GO:0016413">
    <property type="term" value="F:O-acetyltransferase activity"/>
    <property type="evidence" value="ECO:0007669"/>
    <property type="project" value="TreeGrafter"/>
</dbReference>
<evidence type="ECO:0000313" key="10">
    <source>
        <dbReference type="Proteomes" id="UP000051681"/>
    </source>
</evidence>
<keyword evidence="5 7" id="KW-1133">Transmembrane helix</keyword>
<proteinExistence type="inferred from homology"/>
<name>A0A0P1GRE1_9RHOB</name>
<dbReference type="AlphaFoldDB" id="A0A0P1GRE1"/>
<feature type="transmembrane region" description="Helical" evidence="7">
    <location>
        <begin position="289"/>
        <end position="307"/>
    </location>
</feature>
<feature type="transmembrane region" description="Helical" evidence="7">
    <location>
        <begin position="319"/>
        <end position="341"/>
    </location>
</feature>
<evidence type="ECO:0000256" key="6">
    <source>
        <dbReference type="ARBA" id="ARBA00023136"/>
    </source>
</evidence>
<keyword evidence="6 7" id="KW-0472">Membrane</keyword>
<evidence type="ECO:0000259" key="8">
    <source>
        <dbReference type="Pfam" id="PF01757"/>
    </source>
</evidence>
<dbReference type="Proteomes" id="UP000051681">
    <property type="component" value="Unassembled WGS sequence"/>
</dbReference>
<comment type="subcellular location">
    <subcellularLocation>
        <location evidence="1">Cell membrane</location>
        <topology evidence="1">Multi-pass membrane protein</topology>
    </subcellularLocation>
</comment>
<protein>
    <submittedName>
        <fullName evidence="9">Acyltransferase family protein</fullName>
    </submittedName>
</protein>
<dbReference type="OrthoDB" id="1072135at2"/>
<feature type="transmembrane region" description="Helical" evidence="7">
    <location>
        <begin position="252"/>
        <end position="277"/>
    </location>
</feature>
<evidence type="ECO:0000313" key="9">
    <source>
        <dbReference type="EMBL" id="CUH85317.1"/>
    </source>
</evidence>
<dbReference type="GO" id="GO:0009246">
    <property type="term" value="P:enterobacterial common antigen biosynthetic process"/>
    <property type="evidence" value="ECO:0007669"/>
    <property type="project" value="TreeGrafter"/>
</dbReference>
<keyword evidence="3" id="KW-1003">Cell membrane</keyword>
<dbReference type="STRING" id="340021.TM5383_02545"/>
<dbReference type="EMBL" id="CYSF01000012">
    <property type="protein sequence ID" value="CUH85317.1"/>
    <property type="molecule type" value="Genomic_DNA"/>
</dbReference>